<evidence type="ECO:0000313" key="1">
    <source>
        <dbReference type="EMBL" id="KAF7502047.1"/>
    </source>
</evidence>
<sequence>MDGSKHLQQESLYDDILRVALSRGEKQQAKTVADQGRTLGATRAALEKTTGGAAVSIYKKIRDITKKSDRKEVKVTISKVKEKEKSSMIDTKAILDIIRVTEPK</sequence>
<keyword evidence="2" id="KW-1185">Reference proteome</keyword>
<name>A0A8H7DXV2_9EURO</name>
<dbReference type="Proteomes" id="UP000606974">
    <property type="component" value="Unassembled WGS sequence"/>
</dbReference>
<organism evidence="1 2">
    <name type="scientific">Endocarpon pusillum</name>
    <dbReference type="NCBI Taxonomy" id="364733"/>
    <lineage>
        <taxon>Eukaryota</taxon>
        <taxon>Fungi</taxon>
        <taxon>Dikarya</taxon>
        <taxon>Ascomycota</taxon>
        <taxon>Pezizomycotina</taxon>
        <taxon>Eurotiomycetes</taxon>
        <taxon>Chaetothyriomycetidae</taxon>
        <taxon>Verrucariales</taxon>
        <taxon>Verrucariaceae</taxon>
        <taxon>Endocarpon</taxon>
    </lineage>
</organism>
<protein>
    <submittedName>
        <fullName evidence="1">Uncharacterized protein</fullName>
    </submittedName>
</protein>
<evidence type="ECO:0000313" key="2">
    <source>
        <dbReference type="Proteomes" id="UP000606974"/>
    </source>
</evidence>
<comment type="caution">
    <text evidence="1">The sequence shown here is derived from an EMBL/GenBank/DDBJ whole genome shotgun (WGS) entry which is preliminary data.</text>
</comment>
<reference evidence="1" key="1">
    <citation type="submission" date="2020-02" db="EMBL/GenBank/DDBJ databases">
        <authorList>
            <person name="Palmer J.M."/>
        </authorList>
    </citation>
    <scope>NUCLEOTIDE SEQUENCE</scope>
    <source>
        <strain evidence="1">EPUS1.4</strain>
        <tissue evidence="1">Thallus</tissue>
    </source>
</reference>
<proteinExistence type="predicted"/>
<accession>A0A8H7DXV2</accession>
<dbReference type="AlphaFoldDB" id="A0A8H7DXV2"/>
<gene>
    <name evidence="1" type="ORF">GJ744_008222</name>
</gene>
<dbReference type="EMBL" id="JAACFV010000436">
    <property type="protein sequence ID" value="KAF7502047.1"/>
    <property type="molecule type" value="Genomic_DNA"/>
</dbReference>